<feature type="compositionally biased region" description="Basic residues" evidence="1">
    <location>
        <begin position="1"/>
        <end position="21"/>
    </location>
</feature>
<dbReference type="AlphaFoldDB" id="A0A1H7YFK6"/>
<name>A0A1H7YFK6_9ACTN</name>
<accession>A0A1H7YFK6</accession>
<dbReference type="RefSeq" id="WP_177227516.1">
    <property type="nucleotide sequence ID" value="NZ_FOBF01000013.1"/>
</dbReference>
<gene>
    <name evidence="2" type="ORF">SAMN05660976_05165</name>
</gene>
<sequence length="57" mass="6214">MQHRRSRSRARHRRAHCHAHSRASATALAAGPLLDDSGDRLAAPVHTEQIPVASLRG</sequence>
<proteinExistence type="predicted"/>
<evidence type="ECO:0000256" key="1">
    <source>
        <dbReference type="SAM" id="MobiDB-lite"/>
    </source>
</evidence>
<evidence type="ECO:0000313" key="2">
    <source>
        <dbReference type="EMBL" id="SEM44107.1"/>
    </source>
</evidence>
<keyword evidence="3" id="KW-1185">Reference proteome</keyword>
<feature type="region of interest" description="Disordered" evidence="1">
    <location>
        <begin position="1"/>
        <end position="31"/>
    </location>
</feature>
<protein>
    <submittedName>
        <fullName evidence="2">Uncharacterized protein</fullName>
    </submittedName>
</protein>
<evidence type="ECO:0000313" key="3">
    <source>
        <dbReference type="Proteomes" id="UP000198953"/>
    </source>
</evidence>
<organism evidence="2 3">
    <name type="scientific">Nonomuraea pusilla</name>
    <dbReference type="NCBI Taxonomy" id="46177"/>
    <lineage>
        <taxon>Bacteria</taxon>
        <taxon>Bacillati</taxon>
        <taxon>Actinomycetota</taxon>
        <taxon>Actinomycetes</taxon>
        <taxon>Streptosporangiales</taxon>
        <taxon>Streptosporangiaceae</taxon>
        <taxon>Nonomuraea</taxon>
    </lineage>
</organism>
<dbReference type="EMBL" id="FOBF01000013">
    <property type="protein sequence ID" value="SEM44107.1"/>
    <property type="molecule type" value="Genomic_DNA"/>
</dbReference>
<dbReference type="Proteomes" id="UP000198953">
    <property type="component" value="Unassembled WGS sequence"/>
</dbReference>
<reference evidence="2 3" key="1">
    <citation type="submission" date="2016-10" db="EMBL/GenBank/DDBJ databases">
        <authorList>
            <person name="de Groot N.N."/>
        </authorList>
    </citation>
    <scope>NUCLEOTIDE SEQUENCE [LARGE SCALE GENOMIC DNA]</scope>
    <source>
        <strain evidence="2 3">DSM 43357</strain>
    </source>
</reference>